<dbReference type="EnsemblPlants" id="OB07G16870.1">
    <property type="protein sequence ID" value="OB07G16870.1"/>
    <property type="gene ID" value="OB07G16870"/>
</dbReference>
<dbReference type="AlphaFoldDB" id="J3MJV5"/>
<dbReference type="Proteomes" id="UP000006038">
    <property type="component" value="Chromosome 7"/>
</dbReference>
<evidence type="ECO:0000313" key="1">
    <source>
        <dbReference type="EnsemblPlants" id="OB07G16870.1"/>
    </source>
</evidence>
<sequence length="88" mass="9856">MVVTTHKSQHHPGVYRNQRSPQALISSNTGYQKHIKGILPLYAFMCPARVLGPQEHVPCPSPAMQELMQFHFLCLIPVSFPVSFAPQS</sequence>
<reference evidence="1" key="2">
    <citation type="submission" date="2013-04" db="UniProtKB">
        <authorList>
            <consortium name="EnsemblPlants"/>
        </authorList>
    </citation>
    <scope>IDENTIFICATION</scope>
</reference>
<dbReference type="HOGENOM" id="CLU_2472668_0_0_1"/>
<keyword evidence="2" id="KW-1185">Reference proteome</keyword>
<accession>J3MJV5</accession>
<evidence type="ECO:0000313" key="2">
    <source>
        <dbReference type="Proteomes" id="UP000006038"/>
    </source>
</evidence>
<name>J3MJV5_ORYBR</name>
<protein>
    <submittedName>
        <fullName evidence="1">Uncharacterized protein</fullName>
    </submittedName>
</protein>
<organism evidence="1">
    <name type="scientific">Oryza brachyantha</name>
    <name type="common">malo sina</name>
    <dbReference type="NCBI Taxonomy" id="4533"/>
    <lineage>
        <taxon>Eukaryota</taxon>
        <taxon>Viridiplantae</taxon>
        <taxon>Streptophyta</taxon>
        <taxon>Embryophyta</taxon>
        <taxon>Tracheophyta</taxon>
        <taxon>Spermatophyta</taxon>
        <taxon>Magnoliopsida</taxon>
        <taxon>Liliopsida</taxon>
        <taxon>Poales</taxon>
        <taxon>Poaceae</taxon>
        <taxon>BOP clade</taxon>
        <taxon>Oryzoideae</taxon>
        <taxon>Oryzeae</taxon>
        <taxon>Oryzinae</taxon>
        <taxon>Oryza</taxon>
    </lineage>
</organism>
<reference evidence="1" key="1">
    <citation type="journal article" date="2013" name="Nat. Commun.">
        <title>Whole-genome sequencing of Oryza brachyantha reveals mechanisms underlying Oryza genome evolution.</title>
        <authorList>
            <person name="Chen J."/>
            <person name="Huang Q."/>
            <person name="Gao D."/>
            <person name="Wang J."/>
            <person name="Lang Y."/>
            <person name="Liu T."/>
            <person name="Li B."/>
            <person name="Bai Z."/>
            <person name="Luis Goicoechea J."/>
            <person name="Liang C."/>
            <person name="Chen C."/>
            <person name="Zhang W."/>
            <person name="Sun S."/>
            <person name="Liao Y."/>
            <person name="Zhang X."/>
            <person name="Yang L."/>
            <person name="Song C."/>
            <person name="Wang M."/>
            <person name="Shi J."/>
            <person name="Liu G."/>
            <person name="Liu J."/>
            <person name="Zhou H."/>
            <person name="Zhou W."/>
            <person name="Yu Q."/>
            <person name="An N."/>
            <person name="Chen Y."/>
            <person name="Cai Q."/>
            <person name="Wang B."/>
            <person name="Liu B."/>
            <person name="Min J."/>
            <person name="Huang Y."/>
            <person name="Wu H."/>
            <person name="Li Z."/>
            <person name="Zhang Y."/>
            <person name="Yin Y."/>
            <person name="Song W."/>
            <person name="Jiang J."/>
            <person name="Jackson S.A."/>
            <person name="Wing R.A."/>
            <person name="Wang J."/>
            <person name="Chen M."/>
        </authorList>
    </citation>
    <scope>NUCLEOTIDE SEQUENCE [LARGE SCALE GENOMIC DNA]</scope>
    <source>
        <strain evidence="1">cv. IRGC 101232</strain>
    </source>
</reference>
<proteinExistence type="predicted"/>
<dbReference type="Gramene" id="OB07G16870.1">
    <property type="protein sequence ID" value="OB07G16870.1"/>
    <property type="gene ID" value="OB07G16870"/>
</dbReference>